<feature type="domain" description="Cytochrome c-552/4" evidence="2">
    <location>
        <begin position="354"/>
        <end position="421"/>
    </location>
</feature>
<protein>
    <recommendedName>
        <fullName evidence="2">Cytochrome c-552/4 domain-containing protein</fullName>
    </recommendedName>
</protein>
<keyword evidence="1" id="KW-0175">Coiled coil</keyword>
<dbReference type="InterPro" id="IPR029052">
    <property type="entry name" value="Metallo-depent_PP-like"/>
</dbReference>
<dbReference type="PANTHER" id="PTHR11575">
    <property type="entry name" value="5'-NUCLEOTIDASE-RELATED"/>
    <property type="match status" value="1"/>
</dbReference>
<dbReference type="RefSeq" id="WP_394837807.1">
    <property type="nucleotide sequence ID" value="NZ_CP089929.1"/>
</dbReference>
<dbReference type="InterPro" id="IPR036280">
    <property type="entry name" value="Multihaem_cyt_sf"/>
</dbReference>
<dbReference type="Proteomes" id="UP001374803">
    <property type="component" value="Chromosome"/>
</dbReference>
<evidence type="ECO:0000313" key="3">
    <source>
        <dbReference type="EMBL" id="WXB08132.1"/>
    </source>
</evidence>
<dbReference type="InterPro" id="IPR023155">
    <property type="entry name" value="Cyt_c-552/4"/>
</dbReference>
<organism evidence="3 4">
    <name type="scientific">Pendulispora rubella</name>
    <dbReference type="NCBI Taxonomy" id="2741070"/>
    <lineage>
        <taxon>Bacteria</taxon>
        <taxon>Pseudomonadati</taxon>
        <taxon>Myxococcota</taxon>
        <taxon>Myxococcia</taxon>
        <taxon>Myxococcales</taxon>
        <taxon>Sorangiineae</taxon>
        <taxon>Pendulisporaceae</taxon>
        <taxon>Pendulispora</taxon>
    </lineage>
</organism>
<feature type="coiled-coil region" evidence="1">
    <location>
        <begin position="248"/>
        <end position="289"/>
    </location>
</feature>
<accession>A0ABZ2LBI4</accession>
<sequence>MDHFAAWIAAERTKAPNSVLVSAGPLFFLDPVLKDDKRTQDVAKASTIASSLAGLGLAGFAPGKNDFVAGVSELERFRNETKGAILMANVGGEGVKPAWRGPVVREINGVKLGLLGVSMPDRAEGGSPAGITVASPVETVKADVASLRGQGAQVIVALAAVGRGEAKRLADAVPELTAIVVGSPGGSGDVNVETPPAERIGNVLIAETGNHLTTAAALDLYVREGSFAFADGTGLDLARKRTDVMRRIDELRGKIAQWEGDKKVARADIEARRGDLAVLEKERAELEKAPTPAKGSFFRYRVQEVRDSLGKDAAVTEKMLAYYKQVNEENKKNFANKAPRPAPKGEASYVGIETCTTCHDDARKVWDKTAHAHAYATLSNQFKEYNLDCVSCHVTGYDLPGGSTVTHVKDLKDVQCEVCHGAGSKHVASPAKVKMPIERPSAESCLACHHPPHVHEFDAARKMEDILGPGHGR</sequence>
<evidence type="ECO:0000313" key="4">
    <source>
        <dbReference type="Proteomes" id="UP001374803"/>
    </source>
</evidence>
<proteinExistence type="predicted"/>
<evidence type="ECO:0000256" key="1">
    <source>
        <dbReference type="SAM" id="Coils"/>
    </source>
</evidence>
<name>A0ABZ2LBI4_9BACT</name>
<dbReference type="SUPFAM" id="SSF56300">
    <property type="entry name" value="Metallo-dependent phosphatases"/>
    <property type="match status" value="1"/>
</dbReference>
<dbReference type="Gene3D" id="3.60.21.10">
    <property type="match status" value="1"/>
</dbReference>
<dbReference type="EMBL" id="CP089983">
    <property type="protein sequence ID" value="WXB08132.1"/>
    <property type="molecule type" value="Genomic_DNA"/>
</dbReference>
<dbReference type="Pfam" id="PF13435">
    <property type="entry name" value="Cytochrome_C554"/>
    <property type="match status" value="1"/>
</dbReference>
<evidence type="ECO:0000259" key="2">
    <source>
        <dbReference type="Pfam" id="PF13435"/>
    </source>
</evidence>
<keyword evidence="4" id="KW-1185">Reference proteome</keyword>
<dbReference type="PANTHER" id="PTHR11575:SF24">
    <property type="entry name" value="5'-NUCLEOTIDASE"/>
    <property type="match status" value="1"/>
</dbReference>
<reference evidence="3" key="1">
    <citation type="submission" date="2021-12" db="EMBL/GenBank/DDBJ databases">
        <title>Discovery of the Pendulisporaceae a myxobacterial family with distinct sporulation behavior and unique specialized metabolism.</title>
        <authorList>
            <person name="Garcia R."/>
            <person name="Popoff A."/>
            <person name="Bader C.D."/>
            <person name="Loehr J."/>
            <person name="Walesch S."/>
            <person name="Walt C."/>
            <person name="Boldt J."/>
            <person name="Bunk B."/>
            <person name="Haeckl F.J.F.P.J."/>
            <person name="Gunesch A.P."/>
            <person name="Birkelbach J."/>
            <person name="Nuebel U."/>
            <person name="Pietschmann T."/>
            <person name="Bach T."/>
            <person name="Mueller R."/>
        </authorList>
    </citation>
    <scope>NUCLEOTIDE SEQUENCE</scope>
    <source>
        <strain evidence="3">MSr11367</strain>
    </source>
</reference>
<dbReference type="InterPro" id="IPR006179">
    <property type="entry name" value="5_nucleotidase/apyrase"/>
</dbReference>
<dbReference type="Gene3D" id="1.10.1130.10">
    <property type="entry name" value="Flavocytochrome C3, Chain A"/>
    <property type="match status" value="1"/>
</dbReference>
<gene>
    <name evidence="3" type="ORF">LVJ94_12925</name>
</gene>
<dbReference type="SUPFAM" id="SSF48695">
    <property type="entry name" value="Multiheme cytochromes"/>
    <property type="match status" value="1"/>
</dbReference>